<dbReference type="PROSITE" id="PS50835">
    <property type="entry name" value="IG_LIKE"/>
    <property type="match status" value="1"/>
</dbReference>
<dbReference type="SMART" id="SM00044">
    <property type="entry name" value="CYCc"/>
    <property type="match status" value="1"/>
</dbReference>
<dbReference type="SUPFAM" id="SSF55073">
    <property type="entry name" value="Nucleotide cyclase"/>
    <property type="match status" value="1"/>
</dbReference>
<dbReference type="GO" id="GO:0009190">
    <property type="term" value="P:cyclic nucleotide biosynthetic process"/>
    <property type="evidence" value="ECO:0007669"/>
    <property type="project" value="InterPro"/>
</dbReference>
<dbReference type="AlphaFoldDB" id="A0A366HQK8"/>
<dbReference type="InterPro" id="IPR050697">
    <property type="entry name" value="Adenylyl/Guanylyl_Cyclase_3/4"/>
</dbReference>
<dbReference type="Pfam" id="PF00072">
    <property type="entry name" value="Response_reg"/>
    <property type="match status" value="1"/>
</dbReference>
<accession>A0A366HQK8</accession>
<dbReference type="InterPro" id="IPR007110">
    <property type="entry name" value="Ig-like_dom"/>
</dbReference>
<dbReference type="InterPro" id="IPR011006">
    <property type="entry name" value="CheY-like_superfamily"/>
</dbReference>
<dbReference type="GO" id="GO:0000160">
    <property type="term" value="P:phosphorelay signal transduction system"/>
    <property type="evidence" value="ECO:0007669"/>
    <property type="project" value="InterPro"/>
</dbReference>
<evidence type="ECO:0000313" key="5">
    <source>
        <dbReference type="EMBL" id="RBP45932.1"/>
    </source>
</evidence>
<dbReference type="Gene3D" id="3.30.70.1230">
    <property type="entry name" value="Nucleotide cyclase"/>
    <property type="match status" value="1"/>
</dbReference>
<name>A0A366HQK8_9BACT</name>
<reference evidence="5 6" key="1">
    <citation type="submission" date="2018-06" db="EMBL/GenBank/DDBJ databases">
        <title>Genomic Encyclopedia of Type Strains, Phase IV (KMG-IV): sequencing the most valuable type-strain genomes for metagenomic binning, comparative biology and taxonomic classification.</title>
        <authorList>
            <person name="Goeker M."/>
        </authorList>
    </citation>
    <scope>NUCLEOTIDE SEQUENCE [LARGE SCALE GENOMIC DNA]</scope>
    <source>
        <strain evidence="5 6">DSM 25532</strain>
    </source>
</reference>
<dbReference type="Pfam" id="PF00211">
    <property type="entry name" value="Guanylate_cyc"/>
    <property type="match status" value="1"/>
</dbReference>
<dbReference type="InterPro" id="IPR001054">
    <property type="entry name" value="A/G_cyclase"/>
</dbReference>
<proteinExistence type="predicted"/>
<dbReference type="PROSITE" id="PS50110">
    <property type="entry name" value="RESPONSE_REGULATORY"/>
    <property type="match status" value="1"/>
</dbReference>
<evidence type="ECO:0000259" key="4">
    <source>
        <dbReference type="PROSITE" id="PS50835"/>
    </source>
</evidence>
<evidence type="ECO:0000313" key="6">
    <source>
        <dbReference type="Proteomes" id="UP000253426"/>
    </source>
</evidence>
<dbReference type="CDD" id="cd07302">
    <property type="entry name" value="CHD"/>
    <property type="match status" value="1"/>
</dbReference>
<dbReference type="SMART" id="SM00448">
    <property type="entry name" value="REC"/>
    <property type="match status" value="1"/>
</dbReference>
<dbReference type="Gene3D" id="3.40.50.2300">
    <property type="match status" value="1"/>
</dbReference>
<gene>
    <name evidence="5" type="ORF">DES53_102316</name>
</gene>
<comment type="caution">
    <text evidence="5">The sequence shown here is derived from an EMBL/GenBank/DDBJ whole genome shotgun (WGS) entry which is preliminary data.</text>
</comment>
<feature type="domain" description="Guanylate cyclase" evidence="3">
    <location>
        <begin position="311"/>
        <end position="443"/>
    </location>
</feature>
<feature type="domain" description="Response regulatory" evidence="2">
    <location>
        <begin position="157"/>
        <end position="273"/>
    </location>
</feature>
<keyword evidence="1" id="KW-0597">Phosphoprotein</keyword>
<dbReference type="PROSITE" id="PS50125">
    <property type="entry name" value="GUANYLATE_CYCLASE_2"/>
    <property type="match status" value="1"/>
</dbReference>
<dbReference type="SUPFAM" id="SSF52172">
    <property type="entry name" value="CheY-like"/>
    <property type="match status" value="1"/>
</dbReference>
<evidence type="ECO:0000259" key="3">
    <source>
        <dbReference type="PROSITE" id="PS50125"/>
    </source>
</evidence>
<dbReference type="PANTHER" id="PTHR43081:SF1">
    <property type="entry name" value="ADENYLATE CYCLASE, TERMINAL-DIFFERENTIATION SPECIFIC"/>
    <property type="match status" value="1"/>
</dbReference>
<dbReference type="GO" id="GO:0004016">
    <property type="term" value="F:adenylate cyclase activity"/>
    <property type="evidence" value="ECO:0007669"/>
    <property type="project" value="UniProtKB-ARBA"/>
</dbReference>
<evidence type="ECO:0000256" key="1">
    <source>
        <dbReference type="PROSITE-ProRule" id="PRU00169"/>
    </source>
</evidence>
<protein>
    <submittedName>
        <fullName evidence="5">Response regulator receiver domain-containing protein</fullName>
    </submittedName>
</protein>
<keyword evidence="6" id="KW-1185">Reference proteome</keyword>
<dbReference type="EMBL" id="QNRR01000002">
    <property type="protein sequence ID" value="RBP45932.1"/>
    <property type="molecule type" value="Genomic_DNA"/>
</dbReference>
<evidence type="ECO:0000259" key="2">
    <source>
        <dbReference type="PROSITE" id="PS50110"/>
    </source>
</evidence>
<organism evidence="5 6">
    <name type="scientific">Roseimicrobium gellanilyticum</name>
    <dbReference type="NCBI Taxonomy" id="748857"/>
    <lineage>
        <taxon>Bacteria</taxon>
        <taxon>Pseudomonadati</taxon>
        <taxon>Verrucomicrobiota</taxon>
        <taxon>Verrucomicrobiia</taxon>
        <taxon>Verrucomicrobiales</taxon>
        <taxon>Verrucomicrobiaceae</taxon>
        <taxon>Roseimicrobium</taxon>
    </lineage>
</organism>
<dbReference type="Proteomes" id="UP000253426">
    <property type="component" value="Unassembled WGS sequence"/>
</dbReference>
<dbReference type="PANTHER" id="PTHR43081">
    <property type="entry name" value="ADENYLATE CYCLASE, TERMINAL-DIFFERENTIATION SPECIFIC-RELATED"/>
    <property type="match status" value="1"/>
</dbReference>
<dbReference type="InterPro" id="IPR001789">
    <property type="entry name" value="Sig_transdc_resp-reg_receiver"/>
</dbReference>
<feature type="modified residue" description="4-aspartylphosphate" evidence="1">
    <location>
        <position position="206"/>
    </location>
</feature>
<dbReference type="InterPro" id="IPR029787">
    <property type="entry name" value="Nucleotide_cyclase"/>
</dbReference>
<feature type="domain" description="Ig-like" evidence="4">
    <location>
        <begin position="289"/>
        <end position="391"/>
    </location>
</feature>
<sequence>MEEHADAMSSAAQILLHAIPEGQELPVWHRDVERIRQAALGIYRLVRERLATEHFMQPHLVSGEDLQGLRHELRGFLQNILGRCQLVLEEEEQPETVQCELTSIMEHAHACVTVLDRNRDYIAPERGIDLAISPPTAKLTLPFDDEEEARAPISGATILVADDSAGSREVLGRFLTSQGHEVVFATTGREALDRVDEMDFDLILLDLVMPEMNGFEVLRALRLRRKLRYTFVIIISGLDANANAIRGIEMGAVDFLARPIDLRLLRARVNACLERQRLRERELAQYFTPELARHLHRHPEQLAAGRRVEVSVLFCDISGFSRVSERHGPERTIRWLSDVLGTMSACIMEEEGVLVDFTGDQVMALWGAPHHQPDHADRACRTALAMQASLPELNEKWQQEIGHPTEISVGINTGDAYVGNIGTPQKFKYGALGNTVNLASRIQGACKYARARMLATSNTIERLTVPIFSRRLARIRVNNINAPVYIHELEGADQTDPWHRLRTEYETALQLFETAEFRKASSLLGQLLDDYPDDGPSLLLMSRVVDELLKKNSEGFDPVWELPGK</sequence>